<keyword evidence="2" id="KW-1185">Reference proteome</keyword>
<protein>
    <submittedName>
        <fullName evidence="1">Retrotransposon ORF1</fullName>
    </submittedName>
</protein>
<evidence type="ECO:0000313" key="2">
    <source>
        <dbReference type="Proteomes" id="UP001151760"/>
    </source>
</evidence>
<evidence type="ECO:0000313" key="1">
    <source>
        <dbReference type="EMBL" id="GJS71780.1"/>
    </source>
</evidence>
<reference evidence="1" key="1">
    <citation type="journal article" date="2022" name="Int. J. Mol. Sci.">
        <title>Draft Genome of Tanacetum Coccineum: Genomic Comparison of Closely Related Tanacetum-Family Plants.</title>
        <authorList>
            <person name="Yamashiro T."/>
            <person name="Shiraishi A."/>
            <person name="Nakayama K."/>
            <person name="Satake H."/>
        </authorList>
    </citation>
    <scope>NUCLEOTIDE SEQUENCE</scope>
</reference>
<reference evidence="1" key="2">
    <citation type="submission" date="2022-01" db="EMBL/GenBank/DDBJ databases">
        <authorList>
            <person name="Yamashiro T."/>
            <person name="Shiraishi A."/>
            <person name="Satake H."/>
            <person name="Nakayama K."/>
        </authorList>
    </citation>
    <scope>NUCLEOTIDE SEQUENCE</scope>
</reference>
<proteinExistence type="predicted"/>
<gene>
    <name evidence="1" type="ORF">Tco_0704621</name>
</gene>
<dbReference type="Gene3D" id="3.30.420.10">
    <property type="entry name" value="Ribonuclease H-like superfamily/Ribonuclease H"/>
    <property type="match status" value="1"/>
</dbReference>
<comment type="caution">
    <text evidence="1">The sequence shown here is derived from an EMBL/GenBank/DDBJ whole genome shotgun (WGS) entry which is preliminary data.</text>
</comment>
<dbReference type="InterPro" id="IPR036397">
    <property type="entry name" value="RNaseH_sf"/>
</dbReference>
<accession>A0ABQ4Y356</accession>
<dbReference type="Proteomes" id="UP001151760">
    <property type="component" value="Unassembled WGS sequence"/>
</dbReference>
<dbReference type="PANTHER" id="PTHR45835:SF99">
    <property type="entry name" value="CHROMO DOMAIN-CONTAINING PROTEIN-RELATED"/>
    <property type="match status" value="1"/>
</dbReference>
<name>A0ABQ4Y356_9ASTR</name>
<dbReference type="EMBL" id="BQNB010010031">
    <property type="protein sequence ID" value="GJS71780.1"/>
    <property type="molecule type" value="Genomic_DNA"/>
</dbReference>
<organism evidence="1 2">
    <name type="scientific">Tanacetum coccineum</name>
    <dbReference type="NCBI Taxonomy" id="301880"/>
    <lineage>
        <taxon>Eukaryota</taxon>
        <taxon>Viridiplantae</taxon>
        <taxon>Streptophyta</taxon>
        <taxon>Embryophyta</taxon>
        <taxon>Tracheophyta</taxon>
        <taxon>Spermatophyta</taxon>
        <taxon>Magnoliopsida</taxon>
        <taxon>eudicotyledons</taxon>
        <taxon>Gunneridae</taxon>
        <taxon>Pentapetalae</taxon>
        <taxon>asterids</taxon>
        <taxon>campanulids</taxon>
        <taxon>Asterales</taxon>
        <taxon>Asteraceae</taxon>
        <taxon>Asteroideae</taxon>
        <taxon>Anthemideae</taxon>
        <taxon>Anthemidinae</taxon>
        <taxon>Tanacetum</taxon>
    </lineage>
</organism>
<dbReference type="PANTHER" id="PTHR45835">
    <property type="entry name" value="YALI0A06105P"/>
    <property type="match status" value="1"/>
</dbReference>
<sequence length="344" mass="39285">MLRACVIDFGNGWDRHLPLVEFSYNNSYHTSIKAAPFEALYGRKCRSGLAQPFFDFINTDTFSGPQWVNLFQINEPIFRKLVREFFASFEFDATPYRDVATLSSLRNAETVNATCLTHSFWRSIGDGMFNVENTKAQSIRNPRIKLSYRCITMTITGRKETTNRAPRLTYSISITSLEKHHWLKWELSWNSTKVSDFGWLLERLWRKVEVMMRKAMEKGETKELGASRISTATRAKVIGKSTKHIGWISRMSIGEGLTLGWGRRMNELTRCMITPFSSSSTCRLATTLSHTSILIQFLDLKPTTLLMAIKDICLPATHTAPTLLKMALLDHSCFIPLLFSSLVI</sequence>